<protein>
    <submittedName>
        <fullName evidence="4">Alginate lyase 2</fullName>
    </submittedName>
</protein>
<feature type="region of interest" description="Disordered" evidence="1">
    <location>
        <begin position="28"/>
        <end position="70"/>
    </location>
</feature>
<evidence type="ECO:0000313" key="5">
    <source>
        <dbReference type="Proteomes" id="UP000002484"/>
    </source>
</evidence>
<dbReference type="KEGG" id="fri:FraEuI1c_0158"/>
<dbReference type="OrthoDB" id="273319at2"/>
<sequence length="297" mass="30927">MRPARGVLGVVLGMATLTACLPAPRLPPSQQGAAPRPVAPAGGPLPAALAPQAPAPSPAAGGVGAAAAGSSTAPVPAQILDLSKWKLTLPVTSAPGADSTNGREAAQISRPALRTFSMAPYFTPTGDNKGVHFRAPVNGATTPGSSYPRSELREMSADRVPAAWSSTTGTNTMSIREAITHLPTRKPEMVAGQIHDANGYVAMIRLDGSRLYVEHDGQNVGDLNTHYVLGTVFRIRMVAAGGLVSVYYNDKAPVTFPLREGGLYFKAGCYTQSNLSKGEPPDAYGEVALYDLRVSHS</sequence>
<dbReference type="PROSITE" id="PS51257">
    <property type="entry name" value="PROKAR_LIPOPROTEIN"/>
    <property type="match status" value="1"/>
</dbReference>
<feature type="signal peptide" evidence="2">
    <location>
        <begin position="1"/>
        <end position="19"/>
    </location>
</feature>
<proteinExistence type="predicted"/>
<dbReference type="AlphaFoldDB" id="E3J4S7"/>
<name>E3J4S7_PSEI1</name>
<keyword evidence="2" id="KW-0732">Signal</keyword>
<dbReference type="eggNOG" id="COG3291">
    <property type="taxonomic scope" value="Bacteria"/>
</dbReference>
<dbReference type="InterPro" id="IPR013320">
    <property type="entry name" value="ConA-like_dom_sf"/>
</dbReference>
<organism evidence="4 5">
    <name type="scientific">Pseudofrankia inefficax (strain DSM 45817 / CECT 9037 / DDB 130130 / EuI1c)</name>
    <name type="common">Frankia inefficax</name>
    <dbReference type="NCBI Taxonomy" id="298654"/>
    <lineage>
        <taxon>Bacteria</taxon>
        <taxon>Bacillati</taxon>
        <taxon>Actinomycetota</taxon>
        <taxon>Actinomycetes</taxon>
        <taxon>Frankiales</taxon>
        <taxon>Frankiaceae</taxon>
        <taxon>Pseudofrankia</taxon>
    </lineage>
</organism>
<keyword evidence="4" id="KW-0456">Lyase</keyword>
<feature type="domain" description="Alginate lyase 2" evidence="3">
    <location>
        <begin position="80"/>
        <end position="296"/>
    </location>
</feature>
<keyword evidence="5" id="KW-1185">Reference proteome</keyword>
<feature type="chain" id="PRO_5039572404" evidence="2">
    <location>
        <begin position="20"/>
        <end position="297"/>
    </location>
</feature>
<dbReference type="InParanoid" id="E3J4S7"/>
<dbReference type="HOGENOM" id="CLU_081538_0_0_11"/>
<dbReference type="STRING" id="298654.FraEuI1c_0158"/>
<feature type="compositionally biased region" description="Low complexity" evidence="1">
    <location>
        <begin position="30"/>
        <end position="52"/>
    </location>
</feature>
<dbReference type="Gene3D" id="2.60.120.200">
    <property type="match status" value="1"/>
</dbReference>
<dbReference type="EMBL" id="CP002299">
    <property type="protein sequence ID" value="ADP78246.1"/>
    <property type="molecule type" value="Genomic_DNA"/>
</dbReference>
<reference evidence="4 5" key="1">
    <citation type="submission" date="2010-10" db="EMBL/GenBank/DDBJ databases">
        <title>Complete sequence of Frankia sp. EuI1c.</title>
        <authorList>
            <consortium name="US DOE Joint Genome Institute"/>
            <person name="Lucas S."/>
            <person name="Copeland A."/>
            <person name="Lapidus A."/>
            <person name="Cheng J.-F."/>
            <person name="Bruce D."/>
            <person name="Goodwin L."/>
            <person name="Pitluck S."/>
            <person name="Chertkov O."/>
            <person name="Detter J.C."/>
            <person name="Han C."/>
            <person name="Tapia R."/>
            <person name="Land M."/>
            <person name="Hauser L."/>
            <person name="Jeffries C."/>
            <person name="Kyrpides N."/>
            <person name="Ivanova N."/>
            <person name="Mikhailova N."/>
            <person name="Beauchemin N."/>
            <person name="Sen A."/>
            <person name="Sur S.A."/>
            <person name="Gtari M."/>
            <person name="Wall L."/>
            <person name="Tisa L."/>
            <person name="Woyke T."/>
        </authorList>
    </citation>
    <scope>NUCLEOTIDE SEQUENCE [LARGE SCALE GENOMIC DNA]</scope>
    <source>
        <strain evidence="5">DSM 45817 / CECT 9037 / EuI1c</strain>
    </source>
</reference>
<dbReference type="Proteomes" id="UP000002484">
    <property type="component" value="Chromosome"/>
</dbReference>
<evidence type="ECO:0000256" key="2">
    <source>
        <dbReference type="SAM" id="SignalP"/>
    </source>
</evidence>
<dbReference type="RefSeq" id="WP_013421369.1">
    <property type="nucleotide sequence ID" value="NC_014666.1"/>
</dbReference>
<evidence type="ECO:0000313" key="4">
    <source>
        <dbReference type="EMBL" id="ADP78246.1"/>
    </source>
</evidence>
<dbReference type="CAZy" id="PL7">
    <property type="family name" value="Polysaccharide Lyase Family 7"/>
</dbReference>
<evidence type="ECO:0000259" key="3">
    <source>
        <dbReference type="Pfam" id="PF08787"/>
    </source>
</evidence>
<accession>E3J4S7</accession>
<dbReference type="Pfam" id="PF08787">
    <property type="entry name" value="Alginate_lyase2"/>
    <property type="match status" value="1"/>
</dbReference>
<dbReference type="GO" id="GO:0016829">
    <property type="term" value="F:lyase activity"/>
    <property type="evidence" value="ECO:0007669"/>
    <property type="project" value="UniProtKB-KW"/>
</dbReference>
<dbReference type="InterPro" id="IPR014895">
    <property type="entry name" value="Alginate_lyase_2"/>
</dbReference>
<gene>
    <name evidence="4" type="ordered locus">FraEuI1c_0158</name>
</gene>
<evidence type="ECO:0000256" key="1">
    <source>
        <dbReference type="SAM" id="MobiDB-lite"/>
    </source>
</evidence>
<dbReference type="SUPFAM" id="SSF49899">
    <property type="entry name" value="Concanavalin A-like lectins/glucanases"/>
    <property type="match status" value="1"/>
</dbReference>